<evidence type="ECO:0008006" key="3">
    <source>
        <dbReference type="Google" id="ProtNLM"/>
    </source>
</evidence>
<dbReference type="EMBL" id="FUYB01000014">
    <property type="protein sequence ID" value="SKA86199.1"/>
    <property type="molecule type" value="Genomic_DNA"/>
</dbReference>
<reference evidence="1 2" key="1">
    <citation type="submission" date="2017-02" db="EMBL/GenBank/DDBJ databases">
        <authorList>
            <person name="Peterson S.W."/>
        </authorList>
    </citation>
    <scope>NUCLEOTIDE SEQUENCE [LARGE SCALE GENOMIC DNA]</scope>
    <source>
        <strain evidence="1 2">ATCC 49788</strain>
    </source>
</reference>
<proteinExistence type="predicted"/>
<dbReference type="STRING" id="92487.SAMN02745130_02691"/>
<keyword evidence="2" id="KW-1185">Reference proteome</keyword>
<sequence length="280" mass="32695">MPTNNEKCISRNIYHLIQRKGSNSFKLIIQESLDIDILDGAVKFEPKLKKILLKRSDFSKKYFLGNIVRTIINCPCVYISYGNDPNETKDIIGEISSAFKAVLPYVDIKYDKVNKYKENINGFIDDLVNGGFIIILINEKYLKSEYCMFEFVNMVKASKNNEELKLRICPIILNSSYYNINDYIEIEEYWVAERNRLNDKSAGIMNSKIHEKIELIDEIIKILPNFHSIITSLYNLPINSFQEEKYLSLLWHINEQLESDGYMSFYNEEAEMKEVLNSNA</sequence>
<evidence type="ECO:0000313" key="2">
    <source>
        <dbReference type="Proteomes" id="UP000190460"/>
    </source>
</evidence>
<accession>A0A1T4X9P9</accession>
<evidence type="ECO:0000313" key="1">
    <source>
        <dbReference type="EMBL" id="SKA86199.1"/>
    </source>
</evidence>
<dbReference type="AlphaFoldDB" id="A0A1T4X9P9"/>
<organism evidence="1 2">
    <name type="scientific">Thiothrix eikelboomii</name>
    <dbReference type="NCBI Taxonomy" id="92487"/>
    <lineage>
        <taxon>Bacteria</taxon>
        <taxon>Pseudomonadati</taxon>
        <taxon>Pseudomonadota</taxon>
        <taxon>Gammaproteobacteria</taxon>
        <taxon>Thiotrichales</taxon>
        <taxon>Thiotrichaceae</taxon>
        <taxon>Thiothrix</taxon>
    </lineage>
</organism>
<name>A0A1T4X9P9_9GAMM</name>
<dbReference type="Proteomes" id="UP000190460">
    <property type="component" value="Unassembled WGS sequence"/>
</dbReference>
<protein>
    <recommendedName>
        <fullName evidence="3">TIR domain-containing protein</fullName>
    </recommendedName>
</protein>
<dbReference type="SUPFAM" id="SSF52200">
    <property type="entry name" value="Toll/Interleukin receptor TIR domain"/>
    <property type="match status" value="1"/>
</dbReference>
<gene>
    <name evidence="1" type="ORF">SAMN02745130_02691</name>
</gene>
<dbReference type="InterPro" id="IPR035897">
    <property type="entry name" value="Toll_tir_struct_dom_sf"/>
</dbReference>
<dbReference type="Gene3D" id="3.40.50.10140">
    <property type="entry name" value="Toll/interleukin-1 receptor homology (TIR) domain"/>
    <property type="match status" value="1"/>
</dbReference>